<keyword evidence="2" id="KW-0808">Transferase</keyword>
<dbReference type="Pfam" id="PF17917">
    <property type="entry name" value="RT_RNaseH"/>
    <property type="match status" value="1"/>
</dbReference>
<dbReference type="CDD" id="cd00303">
    <property type="entry name" value="retropepsin_like"/>
    <property type="match status" value="1"/>
</dbReference>
<keyword evidence="7" id="KW-0695">RNA-directed DNA polymerase</keyword>
<dbReference type="Pfam" id="PF13456">
    <property type="entry name" value="RVT_3"/>
    <property type="match status" value="1"/>
</dbReference>
<dbReference type="Gene3D" id="3.10.10.10">
    <property type="entry name" value="HIV Type 1 Reverse Transcriptase, subunit A, domain 1"/>
    <property type="match status" value="1"/>
</dbReference>
<sequence>MEQKTNESFRQYAQRWRDVAAQVQPPLLENEITLLFVNTLKDDFYDRMLDHATKPFADMVMTGELIQAAIKSGRIKVGGEPRKHFKKRDNEVNMTSSYTSGYATGVIIGQSNQAVAPTTSAQSSSKQETRNRGERKERPNFTPIPIRYEELFPKLVEQRLVVPRHHIENCTAFKYVVEQLLKAGMLSFETSEKNPMPNHKGVNAVVEGDIEEVKVSLSEVSSPLRWVWKKLVELGILESTNRTGKTADFCEFHEEEGHVIQECAEFRHLIQEMMNNRELEFFEKRCGRKFEDVCASDESPAWRGFAGPKPLVIKVGAKSVNDIAAAPAGLVIKTPAPFPYKDSKQVPWKYECGVSEPQETEGNVNEVGNFTRSGRCYSTQPNDVPSKNQKGKAQADKTDKNFDDEPVPEYHEPVKESEAEEFLKILKHSEFNVVEQLNKLPARISMLSLLLSSEPHRNTLLKLLNQTFVPKEVSVDMVDRLVGNIVMDNFISFSDEEIPAGTRGSHKALHITTRCKGHILPGVLIDNGSALNVLPLATLKKLPVDSTHMKPYQNAVRAFDGTQRDVVGKITIPLLIGPTEYEVDFVVMDIKPAYSCLLGRPWIHAAGAVPSTLHQKLKFVIDGKLVTVRAEEDIVATIATDTPYVEMDEDAVECSFRSLELVSATFVEENKVIRRPRLSRCAKMQVKQTLGRGAQVNRGFGKQLQGRLYPMNLISCFKGLAINAVTEDGGENPYLGKIGPCPPGLELNNWITEELPIVFKSKTELPDINGISDIVPDWQIDFEQNLSAEGFPDCESKAGCDLPNDLLRMVENEEKQILPHKEELEIVNLGTEEERREVKIGTTISSETRRGLIELLHEYKDVFAWTYQDMPGLSESVAVHKLPIKPECKPIQQRLRRMKPDMLLKIRDEVKKQFDAGFLQVVTYSDWVANIVPVPKKDGKVRMCVDYRDLNRASPKDNFPLPHIDTLVDNTAGHSYFSFMDGFSGYNQIKMCPEDMNKTTFVTLWGTFCYKVMPFGLKNAGATYQRAMVVLFHDMMHKEIEVYVDDMIAKSKTEEEHIMNLEKLFRRLREFRLKLNPAKCTFGVTSGKLLGFIVSKKGIEIDPDKVKAIQELPPPRTQKEVRGFLGRLNYISRFISQLTEKCDPVYKLLRKSNPGEWNDECQVALERIKNELTSAPILVSPVPDRPLILYLTVFENSMGCVLGQHDDSGKKERAIYYVSKKFTGYEAKYTAVEKLCCALVWATKRLRQYMLYHTTMLIAKLDPLKYMMEAPALSGRLARWQMLLSEFDILYVSWKAIKGSVIADFLASRAADDYEPLNYDFPDEDLMNVFSSEESSTKRSWILYFDGASNSLGRGIGAVLISPEGDYHPFTGRLEFLCTNNMAEYEACTMGLRAAIDRKIKTLEVFGDSLVVIRQIKGEWETRDVKLVEYQKLILELTKEFDGVSFSYIPREDNLIADALATLAALFEAGSRAEMMPIQMRIFESPAHCCEIEEEADGNPWYYDIFRYIKSREYPAQATENDKRIIRRMAVGYVLDGEVLYKRGSDQILMRCVNAKEAQQIIEEVHEGICGTHPNGFTMARRIMRFGYYWSTMERDCVNYARKCHKCQIYADKLHTPPQPLHVMTSPWPFSTWGMDAIGPIFPKASNGHRFIFVIIDYFTKWVEAASFANVTESVICRFIKKEIICRFGLPERIVSDNAKNLNSKMMERICEQFRIKHHRSVTYRPKMNGAVEAANKNIKRIVAKMTTTYRDWHEKLPFALLAYRTSVRTSTGATPYSLVYGTEAVLPIEVEIPSLRVLSEVDLDEAEWVQARYDQLNLIEEKRLRAICHAQMYQKRMIRAHSKKVRPREFREGDLVLKMILPIEKDSRGKWMPNWKGPYVVTKAFSGGALILAEMDGEEFQNPVNSDSVKKYHA</sequence>
<evidence type="ECO:0000256" key="4">
    <source>
        <dbReference type="ARBA" id="ARBA00022722"/>
    </source>
</evidence>
<dbReference type="Proteomes" id="UP001396334">
    <property type="component" value="Unassembled WGS sequence"/>
</dbReference>
<feature type="compositionally biased region" description="Polar residues" evidence="9">
    <location>
        <begin position="360"/>
        <end position="388"/>
    </location>
</feature>
<dbReference type="EMBL" id="JBBPBN010000033">
    <property type="protein sequence ID" value="KAK9003680.1"/>
    <property type="molecule type" value="Genomic_DNA"/>
</dbReference>
<keyword evidence="4" id="KW-0540">Nuclease</keyword>
<dbReference type="InterPro" id="IPR041588">
    <property type="entry name" value="Integrase_H2C2"/>
</dbReference>
<dbReference type="PROSITE" id="PS50994">
    <property type="entry name" value="INTEGRASE"/>
    <property type="match status" value="1"/>
</dbReference>
<dbReference type="Gene3D" id="3.30.70.270">
    <property type="match status" value="2"/>
</dbReference>
<dbReference type="Gene3D" id="1.10.340.70">
    <property type="match status" value="1"/>
</dbReference>
<dbReference type="PROSITE" id="PS50878">
    <property type="entry name" value="RT_POL"/>
    <property type="match status" value="1"/>
</dbReference>
<dbReference type="InterPro" id="IPR002156">
    <property type="entry name" value="RNaseH_domain"/>
</dbReference>
<keyword evidence="3" id="KW-0548">Nucleotidyltransferase</keyword>
<accession>A0ABR2QT17</accession>
<evidence type="ECO:0000256" key="7">
    <source>
        <dbReference type="ARBA" id="ARBA00022918"/>
    </source>
</evidence>
<evidence type="ECO:0000259" key="12">
    <source>
        <dbReference type="PROSITE" id="PS50994"/>
    </source>
</evidence>
<dbReference type="Pfam" id="PF00665">
    <property type="entry name" value="rve"/>
    <property type="match status" value="1"/>
</dbReference>
<evidence type="ECO:0000256" key="8">
    <source>
        <dbReference type="ARBA" id="ARBA00023172"/>
    </source>
</evidence>
<evidence type="ECO:0000256" key="1">
    <source>
        <dbReference type="ARBA" id="ARBA00012493"/>
    </source>
</evidence>
<keyword evidence="5" id="KW-0255">Endonuclease</keyword>
<feature type="domain" description="Integrase catalytic" evidence="12">
    <location>
        <begin position="1623"/>
        <end position="1784"/>
    </location>
</feature>
<feature type="region of interest" description="Disordered" evidence="9">
    <location>
        <begin position="113"/>
        <end position="140"/>
    </location>
</feature>
<dbReference type="SUPFAM" id="SSF53098">
    <property type="entry name" value="Ribonuclease H-like"/>
    <property type="match status" value="2"/>
</dbReference>
<dbReference type="CDD" id="cd09274">
    <property type="entry name" value="RNase_HI_RT_Ty3"/>
    <property type="match status" value="1"/>
</dbReference>
<evidence type="ECO:0000256" key="3">
    <source>
        <dbReference type="ARBA" id="ARBA00022695"/>
    </source>
</evidence>
<dbReference type="Pfam" id="PF00078">
    <property type="entry name" value="RVT_1"/>
    <property type="match status" value="1"/>
</dbReference>
<feature type="domain" description="RNase H type-1" evidence="11">
    <location>
        <begin position="1337"/>
        <end position="1466"/>
    </location>
</feature>
<proteinExistence type="predicted"/>
<evidence type="ECO:0000256" key="5">
    <source>
        <dbReference type="ARBA" id="ARBA00022759"/>
    </source>
</evidence>
<evidence type="ECO:0000313" key="13">
    <source>
        <dbReference type="EMBL" id="KAK9003680.1"/>
    </source>
</evidence>
<evidence type="ECO:0000256" key="6">
    <source>
        <dbReference type="ARBA" id="ARBA00022801"/>
    </source>
</evidence>
<evidence type="ECO:0000313" key="14">
    <source>
        <dbReference type="Proteomes" id="UP001396334"/>
    </source>
</evidence>
<dbReference type="InterPro" id="IPR043128">
    <property type="entry name" value="Rev_trsase/Diguanyl_cyclase"/>
</dbReference>
<evidence type="ECO:0000256" key="2">
    <source>
        <dbReference type="ARBA" id="ARBA00022679"/>
    </source>
</evidence>
<feature type="compositionally biased region" description="Polar residues" evidence="9">
    <location>
        <begin position="113"/>
        <end position="126"/>
    </location>
</feature>
<feature type="compositionally biased region" description="Basic and acidic residues" evidence="9">
    <location>
        <begin position="393"/>
        <end position="414"/>
    </location>
</feature>
<evidence type="ECO:0000259" key="11">
    <source>
        <dbReference type="PROSITE" id="PS50879"/>
    </source>
</evidence>
<feature type="compositionally biased region" description="Basic and acidic residues" evidence="9">
    <location>
        <begin position="127"/>
        <end position="139"/>
    </location>
</feature>
<protein>
    <recommendedName>
        <fullName evidence="1">RNA-directed DNA polymerase</fullName>
        <ecNumber evidence="1">2.7.7.49</ecNumber>
    </recommendedName>
</protein>
<dbReference type="InterPro" id="IPR012337">
    <property type="entry name" value="RNaseH-like_sf"/>
</dbReference>
<evidence type="ECO:0000259" key="10">
    <source>
        <dbReference type="PROSITE" id="PS50878"/>
    </source>
</evidence>
<dbReference type="InterPro" id="IPR041373">
    <property type="entry name" value="RT_RNaseH"/>
</dbReference>
<dbReference type="SUPFAM" id="SSF56672">
    <property type="entry name" value="DNA/RNA polymerases"/>
    <property type="match status" value="1"/>
</dbReference>
<dbReference type="Gene3D" id="2.40.70.10">
    <property type="entry name" value="Acid Proteases"/>
    <property type="match status" value="1"/>
</dbReference>
<organism evidence="13 14">
    <name type="scientific">Hibiscus sabdariffa</name>
    <name type="common">roselle</name>
    <dbReference type="NCBI Taxonomy" id="183260"/>
    <lineage>
        <taxon>Eukaryota</taxon>
        <taxon>Viridiplantae</taxon>
        <taxon>Streptophyta</taxon>
        <taxon>Embryophyta</taxon>
        <taxon>Tracheophyta</taxon>
        <taxon>Spermatophyta</taxon>
        <taxon>Magnoliopsida</taxon>
        <taxon>eudicotyledons</taxon>
        <taxon>Gunneridae</taxon>
        <taxon>Pentapetalae</taxon>
        <taxon>rosids</taxon>
        <taxon>malvids</taxon>
        <taxon>Malvales</taxon>
        <taxon>Malvaceae</taxon>
        <taxon>Malvoideae</taxon>
        <taxon>Hibiscus</taxon>
    </lineage>
</organism>
<dbReference type="Gene3D" id="3.30.420.10">
    <property type="entry name" value="Ribonuclease H-like superfamily/Ribonuclease H"/>
    <property type="match status" value="2"/>
</dbReference>
<gene>
    <name evidence="13" type="ORF">V6N11_084314</name>
</gene>
<dbReference type="InterPro" id="IPR001584">
    <property type="entry name" value="Integrase_cat-core"/>
</dbReference>
<dbReference type="PANTHER" id="PTHR48475:SF1">
    <property type="entry name" value="RNASE H TYPE-1 DOMAIN-CONTAINING PROTEIN"/>
    <property type="match status" value="1"/>
</dbReference>
<name>A0ABR2QT17_9ROSI</name>
<feature type="domain" description="Reverse transcriptase" evidence="10">
    <location>
        <begin position="915"/>
        <end position="1094"/>
    </location>
</feature>
<keyword evidence="8" id="KW-0233">DNA recombination</keyword>
<dbReference type="CDD" id="cd09279">
    <property type="entry name" value="RNase_HI_like"/>
    <property type="match status" value="1"/>
</dbReference>
<dbReference type="InterPro" id="IPR021109">
    <property type="entry name" value="Peptidase_aspartic_dom_sf"/>
</dbReference>
<comment type="caution">
    <text evidence="13">The sequence shown here is derived from an EMBL/GenBank/DDBJ whole genome shotgun (WGS) entry which is preliminary data.</text>
</comment>
<dbReference type="InterPro" id="IPR043502">
    <property type="entry name" value="DNA/RNA_pol_sf"/>
</dbReference>
<dbReference type="PROSITE" id="PS50879">
    <property type="entry name" value="RNASE_H_1"/>
    <property type="match status" value="1"/>
</dbReference>
<dbReference type="InterPro" id="IPR000477">
    <property type="entry name" value="RT_dom"/>
</dbReference>
<keyword evidence="14" id="KW-1185">Reference proteome</keyword>
<dbReference type="InterPro" id="IPR036397">
    <property type="entry name" value="RNaseH_sf"/>
</dbReference>
<dbReference type="PANTHER" id="PTHR48475">
    <property type="entry name" value="RIBONUCLEASE H"/>
    <property type="match status" value="1"/>
</dbReference>
<dbReference type="Pfam" id="PF17921">
    <property type="entry name" value="Integrase_H2C2"/>
    <property type="match status" value="1"/>
</dbReference>
<dbReference type="CDD" id="cd01647">
    <property type="entry name" value="RT_LTR"/>
    <property type="match status" value="1"/>
</dbReference>
<reference evidence="13 14" key="1">
    <citation type="journal article" date="2024" name="G3 (Bethesda)">
        <title>Genome assembly of Hibiscus sabdariffa L. provides insights into metabolisms of medicinal natural products.</title>
        <authorList>
            <person name="Kim T."/>
        </authorList>
    </citation>
    <scope>NUCLEOTIDE SEQUENCE [LARGE SCALE GENOMIC DNA]</scope>
    <source>
        <strain evidence="13">TK-2024</strain>
        <tissue evidence="13">Old leaves</tissue>
    </source>
</reference>
<evidence type="ECO:0000256" key="9">
    <source>
        <dbReference type="SAM" id="MobiDB-lite"/>
    </source>
</evidence>
<feature type="region of interest" description="Disordered" evidence="9">
    <location>
        <begin position="360"/>
        <end position="414"/>
    </location>
</feature>
<dbReference type="EC" id="2.7.7.49" evidence="1"/>
<keyword evidence="6" id="KW-0378">Hydrolase</keyword>